<feature type="transmembrane region" description="Helical" evidence="13">
    <location>
        <begin position="143"/>
        <end position="164"/>
    </location>
</feature>
<dbReference type="Gene3D" id="1.10.150.510">
    <property type="entry name" value="Receptor activity modifying family"/>
    <property type="match status" value="1"/>
</dbReference>
<dbReference type="GO" id="GO:0032870">
    <property type="term" value="P:cellular response to hormone stimulus"/>
    <property type="evidence" value="ECO:0007669"/>
    <property type="project" value="TreeGrafter"/>
</dbReference>
<dbReference type="InterPro" id="IPR006985">
    <property type="entry name" value="RAMP"/>
</dbReference>
<proteinExistence type="inferred from homology"/>
<accession>A0A8C4X3C0</accession>
<name>A0A8C4X3C0_ERPCA</name>
<dbReference type="GO" id="GO:0072659">
    <property type="term" value="P:protein localization to plasma membrane"/>
    <property type="evidence" value="ECO:0007669"/>
    <property type="project" value="TreeGrafter"/>
</dbReference>
<evidence type="ECO:0000256" key="2">
    <source>
        <dbReference type="ARBA" id="ARBA00007087"/>
    </source>
</evidence>
<evidence type="ECO:0000256" key="6">
    <source>
        <dbReference type="ARBA" id="ARBA00022729"/>
    </source>
</evidence>
<reference evidence="14" key="3">
    <citation type="submission" date="2025-09" db="UniProtKB">
        <authorList>
            <consortium name="Ensembl"/>
        </authorList>
    </citation>
    <scope>IDENTIFICATION</scope>
</reference>
<evidence type="ECO:0000256" key="7">
    <source>
        <dbReference type="ARBA" id="ARBA00022989"/>
    </source>
</evidence>
<comment type="subcellular location">
    <subcellularLocation>
        <location evidence="1">Cell membrane</location>
        <topology evidence="1">Single-pass type I membrane protein</topology>
    </subcellularLocation>
</comment>
<dbReference type="GO" id="GO:0015026">
    <property type="term" value="F:coreceptor activity"/>
    <property type="evidence" value="ECO:0007669"/>
    <property type="project" value="InterPro"/>
</dbReference>
<dbReference type="GO" id="GO:0009986">
    <property type="term" value="C:cell surface"/>
    <property type="evidence" value="ECO:0007669"/>
    <property type="project" value="TreeGrafter"/>
</dbReference>
<evidence type="ECO:0000256" key="12">
    <source>
        <dbReference type="ARBA" id="ARBA00041072"/>
    </source>
</evidence>
<evidence type="ECO:0000256" key="4">
    <source>
        <dbReference type="ARBA" id="ARBA00022475"/>
    </source>
</evidence>
<evidence type="ECO:0000313" key="14">
    <source>
        <dbReference type="Ensembl" id="ENSECRP00000002429.1"/>
    </source>
</evidence>
<evidence type="ECO:0000256" key="1">
    <source>
        <dbReference type="ARBA" id="ARBA00004251"/>
    </source>
</evidence>
<dbReference type="GeneTree" id="ENSGT00940000161026"/>
<comment type="similarity">
    <text evidence="2">Belongs to the RAMP family.</text>
</comment>
<protein>
    <recommendedName>
        <fullName evidence="12">Receptor activity-modifying protein 3</fullName>
    </recommendedName>
</protein>
<dbReference type="GO" id="GO:0006816">
    <property type="term" value="P:calcium ion transport"/>
    <property type="evidence" value="ECO:0007669"/>
    <property type="project" value="TreeGrafter"/>
</dbReference>
<dbReference type="GO" id="GO:0006886">
    <property type="term" value="P:intracellular protein transport"/>
    <property type="evidence" value="ECO:0007669"/>
    <property type="project" value="InterPro"/>
</dbReference>
<reference evidence="14" key="1">
    <citation type="submission" date="2021-06" db="EMBL/GenBank/DDBJ databases">
        <authorList>
            <consortium name="Wellcome Sanger Institute Data Sharing"/>
        </authorList>
    </citation>
    <scope>NUCLEOTIDE SEQUENCE [LARGE SCALE GENOMIC DNA]</scope>
</reference>
<evidence type="ECO:0000313" key="15">
    <source>
        <dbReference type="Proteomes" id="UP000694620"/>
    </source>
</evidence>
<evidence type="ECO:0000256" key="3">
    <source>
        <dbReference type="ARBA" id="ARBA00022448"/>
    </source>
</evidence>
<dbReference type="PANTHER" id="PTHR14076">
    <property type="entry name" value="RECEPTOR ACTIVITY MODIFYING PROTEIN RAMP"/>
    <property type="match status" value="1"/>
</dbReference>
<organism evidence="14 15">
    <name type="scientific">Erpetoichthys calabaricus</name>
    <name type="common">Rope fish</name>
    <name type="synonym">Calamoichthys calabaricus</name>
    <dbReference type="NCBI Taxonomy" id="27687"/>
    <lineage>
        <taxon>Eukaryota</taxon>
        <taxon>Metazoa</taxon>
        <taxon>Chordata</taxon>
        <taxon>Craniata</taxon>
        <taxon>Vertebrata</taxon>
        <taxon>Euteleostomi</taxon>
        <taxon>Actinopterygii</taxon>
        <taxon>Polypteriformes</taxon>
        <taxon>Polypteridae</taxon>
        <taxon>Erpetoichthys</taxon>
    </lineage>
</organism>
<gene>
    <name evidence="14" type="primary">RAMP3</name>
</gene>
<dbReference type="Pfam" id="PF04901">
    <property type="entry name" value="RAMP"/>
    <property type="match status" value="1"/>
</dbReference>
<keyword evidence="10" id="KW-0675">Receptor</keyword>
<sequence length="172" mass="19795">MDSTHIILIVMDKNASFILKLVLVSICANNWIISQLTAGASNTGRSLKTIRCNETSLLLGMQLCGEYFKDQMKPIDQKNWCNLSYFIWEYHHFSTCTENFTVSEGCFWPNPLVQSYIIDIHKHYFSNCSLDQVIWEDPPDDTLAILILIPVILTILMIALVVWCSKRNDIFL</sequence>
<dbReference type="OrthoDB" id="9940331at2759"/>
<keyword evidence="6" id="KW-0732">Signal</keyword>
<dbReference type="GO" id="GO:0031623">
    <property type="term" value="P:receptor internalization"/>
    <property type="evidence" value="ECO:0007669"/>
    <property type="project" value="TreeGrafter"/>
</dbReference>
<keyword evidence="5 13" id="KW-0812">Transmembrane</keyword>
<dbReference type="GO" id="GO:0007186">
    <property type="term" value="P:G protein-coupled receptor signaling pathway"/>
    <property type="evidence" value="ECO:0007669"/>
    <property type="project" value="TreeGrafter"/>
</dbReference>
<keyword evidence="3" id="KW-0813">Transport</keyword>
<evidence type="ECO:0000256" key="13">
    <source>
        <dbReference type="SAM" id="Phobius"/>
    </source>
</evidence>
<evidence type="ECO:0000256" key="9">
    <source>
        <dbReference type="ARBA" id="ARBA00023157"/>
    </source>
</evidence>
<dbReference type="AlphaFoldDB" id="A0A8C4X3C0"/>
<dbReference type="PANTHER" id="PTHR14076:SF2">
    <property type="entry name" value="RECEPTOR ACTIVITY-MODIFYING PROTEIN 3"/>
    <property type="match status" value="1"/>
</dbReference>
<keyword evidence="8 13" id="KW-0472">Membrane</keyword>
<evidence type="ECO:0000256" key="5">
    <source>
        <dbReference type="ARBA" id="ARBA00022692"/>
    </source>
</evidence>
<keyword evidence="7 13" id="KW-1133">Transmembrane helix</keyword>
<dbReference type="GO" id="GO:0005886">
    <property type="term" value="C:plasma membrane"/>
    <property type="evidence" value="ECO:0007669"/>
    <property type="project" value="UniProtKB-SubCell"/>
</dbReference>
<dbReference type="GO" id="GO:0043235">
    <property type="term" value="C:receptor complex"/>
    <property type="evidence" value="ECO:0007669"/>
    <property type="project" value="TreeGrafter"/>
</dbReference>
<evidence type="ECO:0000256" key="8">
    <source>
        <dbReference type="ARBA" id="ARBA00023136"/>
    </source>
</evidence>
<keyword evidence="11" id="KW-0325">Glycoprotein</keyword>
<dbReference type="Proteomes" id="UP000694620">
    <property type="component" value="Chromosome 6"/>
</dbReference>
<dbReference type="GO" id="GO:0008277">
    <property type="term" value="P:regulation of G protein-coupled receptor signaling pathway"/>
    <property type="evidence" value="ECO:0007669"/>
    <property type="project" value="InterPro"/>
</dbReference>
<keyword evidence="15" id="KW-1185">Reference proteome</keyword>
<evidence type="ECO:0000256" key="10">
    <source>
        <dbReference type="ARBA" id="ARBA00023170"/>
    </source>
</evidence>
<evidence type="ECO:0000256" key="11">
    <source>
        <dbReference type="ARBA" id="ARBA00023180"/>
    </source>
</evidence>
<dbReference type="InterPro" id="IPR038126">
    <property type="entry name" value="RAMP_sf"/>
</dbReference>
<reference evidence="14" key="2">
    <citation type="submission" date="2025-08" db="UniProtKB">
        <authorList>
            <consortium name="Ensembl"/>
        </authorList>
    </citation>
    <scope>IDENTIFICATION</scope>
</reference>
<keyword evidence="4" id="KW-1003">Cell membrane</keyword>
<dbReference type="Ensembl" id="ENSECRT00000002459.1">
    <property type="protein sequence ID" value="ENSECRP00000002429.1"/>
    <property type="gene ID" value="ENSECRG00000001661.1"/>
</dbReference>
<keyword evidence="9" id="KW-1015">Disulfide bond</keyword>